<dbReference type="PROSITE" id="PS50142">
    <property type="entry name" value="RNASE_3_2"/>
    <property type="match status" value="1"/>
</dbReference>
<dbReference type="AlphaFoldDB" id="F2PQM3"/>
<dbReference type="GO" id="GO:0006396">
    <property type="term" value="P:RNA processing"/>
    <property type="evidence" value="ECO:0007669"/>
    <property type="project" value="InterPro"/>
</dbReference>
<feature type="domain" description="RNase III" evidence="2">
    <location>
        <begin position="7"/>
        <end position="126"/>
    </location>
</feature>
<dbReference type="InterPro" id="IPR036389">
    <property type="entry name" value="RNase_III_sf"/>
</dbReference>
<dbReference type="VEuPathDB" id="FungiDB:TEQG_03222"/>
<sequence length="604" mass="66703">MSSKGSIRPVEDIVGYKFKSKPLLLKALTAAGSELSDYDGNRRLAQLGTALVEFLLVYIGYRQNVPRGYTTRFKIRFGSNEHCAAVIKRTGIDSYISYSSKPGVKAPTVLAKSVNVIIAATFVDSRDISVALRTMLRLGVLVEENGCINPRLLTLDPGEACGMIYSLTNLLIGGDPVDDISPSEGCIMPSQLFNDFGLDPLAIEDETLCSTVAEYGYNPVLKSNLETEQGGGSSNILQRDQSNMADLTRGRNQHQDTTYRPEASPLLNTQNKESQAQARNIVSEGIARSSSAQHHKGARTISDNAFSRGNAIRKKRLAKLVENYTYRKKPVYALQTIGDRLEQYLLHEIKKCKAQGIRPPSETFFTPYIRERVLSLGNGTIDILGMTVATIASAQSIVTLQEALRYKRAQTGYALRYHILELFEECGSPGNRWNSGFIHATPLDFKQATKKSGNLANNADSKVTKTMIHKCFPEVQQAAENYVAKYRAIKRLRKLGERFHFITEKFGRGVLGLLLDGKETHEQGVTVSRILAVSDTRFAEFVSVLDISQGATLREFSNAVLRIVNALLYGTLPDIKTTVERAETKDILACTKGSQALLSFLQPL</sequence>
<dbReference type="GO" id="GO:0004525">
    <property type="term" value="F:ribonuclease III activity"/>
    <property type="evidence" value="ECO:0007669"/>
    <property type="project" value="InterPro"/>
</dbReference>
<evidence type="ECO:0000256" key="1">
    <source>
        <dbReference type="SAM" id="MobiDB-lite"/>
    </source>
</evidence>
<gene>
    <name evidence="3" type="ORF">TEQG_03222</name>
</gene>
<dbReference type="eggNOG" id="ENOG502SP4J">
    <property type="taxonomic scope" value="Eukaryota"/>
</dbReference>
<name>F2PQM3_TRIEC</name>
<organism evidence="3 4">
    <name type="scientific">Trichophyton equinum (strain ATCC MYA-4606 / CBS 127.97)</name>
    <name type="common">Horse ringworm fungus</name>
    <dbReference type="NCBI Taxonomy" id="559882"/>
    <lineage>
        <taxon>Eukaryota</taxon>
        <taxon>Fungi</taxon>
        <taxon>Dikarya</taxon>
        <taxon>Ascomycota</taxon>
        <taxon>Pezizomycotina</taxon>
        <taxon>Eurotiomycetes</taxon>
        <taxon>Eurotiomycetidae</taxon>
        <taxon>Onygenales</taxon>
        <taxon>Arthrodermataceae</taxon>
        <taxon>Trichophyton</taxon>
    </lineage>
</organism>
<dbReference type="Proteomes" id="UP000009169">
    <property type="component" value="Unassembled WGS sequence"/>
</dbReference>
<evidence type="ECO:0000313" key="3">
    <source>
        <dbReference type="EMBL" id="EGE04191.1"/>
    </source>
</evidence>
<dbReference type="Gene3D" id="1.10.1520.10">
    <property type="entry name" value="Ribonuclease III domain"/>
    <property type="match status" value="1"/>
</dbReference>
<feature type="region of interest" description="Disordered" evidence="1">
    <location>
        <begin position="248"/>
        <end position="277"/>
    </location>
</feature>
<dbReference type="EMBL" id="DS995731">
    <property type="protein sequence ID" value="EGE04191.1"/>
    <property type="molecule type" value="Genomic_DNA"/>
</dbReference>
<dbReference type="SUPFAM" id="SSF69065">
    <property type="entry name" value="RNase III domain-like"/>
    <property type="match status" value="1"/>
</dbReference>
<proteinExistence type="predicted"/>
<dbReference type="HOGENOM" id="CLU_452119_0_0_1"/>
<accession>F2PQM3</accession>
<evidence type="ECO:0000259" key="2">
    <source>
        <dbReference type="PROSITE" id="PS50142"/>
    </source>
</evidence>
<evidence type="ECO:0000313" key="4">
    <source>
        <dbReference type="Proteomes" id="UP000009169"/>
    </source>
</evidence>
<protein>
    <recommendedName>
        <fullName evidence="2">RNase III domain-containing protein</fullName>
    </recommendedName>
</protein>
<keyword evidence="4" id="KW-1185">Reference proteome</keyword>
<reference evidence="4" key="1">
    <citation type="journal article" date="2012" name="MBio">
        <title>Comparative genome analysis of Trichophyton rubrum and related dermatophytes reveals candidate genes involved in infection.</title>
        <authorList>
            <person name="Martinez D.A."/>
            <person name="Oliver B.G."/>
            <person name="Graeser Y."/>
            <person name="Goldberg J.M."/>
            <person name="Li W."/>
            <person name="Martinez-Rossi N.M."/>
            <person name="Monod M."/>
            <person name="Shelest E."/>
            <person name="Barton R.C."/>
            <person name="Birch E."/>
            <person name="Brakhage A.A."/>
            <person name="Chen Z."/>
            <person name="Gurr S.J."/>
            <person name="Heiman D."/>
            <person name="Heitman J."/>
            <person name="Kosti I."/>
            <person name="Rossi A."/>
            <person name="Saif S."/>
            <person name="Samalova M."/>
            <person name="Saunders C.W."/>
            <person name="Shea T."/>
            <person name="Summerbell R.C."/>
            <person name="Xu J."/>
            <person name="Young S."/>
            <person name="Zeng Q."/>
            <person name="Birren B.W."/>
            <person name="Cuomo C.A."/>
            <person name="White T.C."/>
        </authorList>
    </citation>
    <scope>NUCLEOTIDE SEQUENCE [LARGE SCALE GENOMIC DNA]</scope>
    <source>
        <strain evidence="4">ATCC MYA-4606 / CBS 127.97</strain>
    </source>
</reference>
<dbReference type="InterPro" id="IPR000999">
    <property type="entry name" value="RNase_III_dom"/>
</dbReference>
<feature type="compositionally biased region" description="Polar residues" evidence="1">
    <location>
        <begin position="266"/>
        <end position="277"/>
    </location>
</feature>